<feature type="domain" description="Ubiquitin-like protease family profile" evidence="6">
    <location>
        <begin position="1050"/>
        <end position="1278"/>
    </location>
</feature>
<evidence type="ECO:0000256" key="3">
    <source>
        <dbReference type="ARBA" id="ARBA00022801"/>
    </source>
</evidence>
<organism evidence="7 8">
    <name type="scientific">Microbotryum silenes-dioicae</name>
    <dbReference type="NCBI Taxonomy" id="796604"/>
    <lineage>
        <taxon>Eukaryota</taxon>
        <taxon>Fungi</taxon>
        <taxon>Dikarya</taxon>
        <taxon>Basidiomycota</taxon>
        <taxon>Pucciniomycotina</taxon>
        <taxon>Microbotryomycetes</taxon>
        <taxon>Microbotryales</taxon>
        <taxon>Microbotryaceae</taxon>
        <taxon>Microbotryum</taxon>
    </lineage>
</organism>
<evidence type="ECO:0000256" key="2">
    <source>
        <dbReference type="ARBA" id="ARBA00022670"/>
    </source>
</evidence>
<dbReference type="InterPro" id="IPR036864">
    <property type="entry name" value="Zn2-C6_fun-type_DNA-bd_sf"/>
</dbReference>
<dbReference type="InterPro" id="IPR003653">
    <property type="entry name" value="Peptidase_C48_C"/>
</dbReference>
<dbReference type="GO" id="GO:0019783">
    <property type="term" value="F:ubiquitin-like protein peptidase activity"/>
    <property type="evidence" value="ECO:0007669"/>
    <property type="project" value="UniProtKB-ARBA"/>
</dbReference>
<feature type="region of interest" description="Disordered" evidence="4">
    <location>
        <begin position="1326"/>
        <end position="1387"/>
    </location>
</feature>
<feature type="compositionally biased region" description="Basic and acidic residues" evidence="4">
    <location>
        <begin position="1341"/>
        <end position="1351"/>
    </location>
</feature>
<reference evidence="7 8" key="1">
    <citation type="submission" date="2016-11" db="EMBL/GenBank/DDBJ databases">
        <authorList>
            <person name="Jaros S."/>
            <person name="Januszkiewicz K."/>
            <person name="Wedrychowicz H."/>
        </authorList>
    </citation>
    <scope>NUCLEOTIDE SEQUENCE [LARGE SCALE GENOMIC DNA]</scope>
</reference>
<evidence type="ECO:0000259" key="5">
    <source>
        <dbReference type="PROSITE" id="PS50048"/>
    </source>
</evidence>
<dbReference type="Proteomes" id="UP000249464">
    <property type="component" value="Unassembled WGS sequence"/>
</dbReference>
<dbReference type="CDD" id="cd00067">
    <property type="entry name" value="GAL4"/>
    <property type="match status" value="1"/>
</dbReference>
<keyword evidence="8" id="KW-1185">Reference proteome</keyword>
<dbReference type="InterPro" id="IPR038765">
    <property type="entry name" value="Papain-like_cys_pep_sf"/>
</dbReference>
<dbReference type="GO" id="GO:0006508">
    <property type="term" value="P:proteolysis"/>
    <property type="evidence" value="ECO:0007669"/>
    <property type="project" value="UniProtKB-KW"/>
</dbReference>
<dbReference type="EMBL" id="FQNC01000111">
    <property type="protein sequence ID" value="SGZ30761.1"/>
    <property type="molecule type" value="Genomic_DNA"/>
</dbReference>
<evidence type="ECO:0000313" key="8">
    <source>
        <dbReference type="Proteomes" id="UP000249464"/>
    </source>
</evidence>
<dbReference type="Pfam" id="PF02902">
    <property type="entry name" value="Peptidase_C48"/>
    <property type="match status" value="1"/>
</dbReference>
<feature type="compositionally biased region" description="Polar residues" evidence="4">
    <location>
        <begin position="1472"/>
        <end position="1481"/>
    </location>
</feature>
<feature type="region of interest" description="Disordered" evidence="4">
    <location>
        <begin position="62"/>
        <end position="102"/>
    </location>
</feature>
<feature type="compositionally biased region" description="Basic residues" evidence="4">
    <location>
        <begin position="868"/>
        <end position="890"/>
    </location>
</feature>
<dbReference type="Pfam" id="PF00172">
    <property type="entry name" value="Zn_clus"/>
    <property type="match status" value="1"/>
</dbReference>
<evidence type="ECO:0000256" key="1">
    <source>
        <dbReference type="ARBA" id="ARBA00005234"/>
    </source>
</evidence>
<feature type="region of interest" description="Disordered" evidence="4">
    <location>
        <begin position="16"/>
        <end position="49"/>
    </location>
</feature>
<feature type="domain" description="Zn(2)-C6 fungal-type" evidence="5">
    <location>
        <begin position="1503"/>
        <end position="1539"/>
    </location>
</feature>
<dbReference type="InterPro" id="IPR001138">
    <property type="entry name" value="Zn2Cys6_DnaBD"/>
</dbReference>
<sequence length="1540" mass="172751">MAPVALIMSTGEMSQLLQNKGGRPPIALQEQSSPEGYASEVDSEVDEDEDSLQVLAALVPVPSKSSISSPSAVSGLLISPKSRSRDSDEDSADEGYYGVDDDNSDEKSIDNIFSALLLARNDKKIFDRHTYEPSRQDKELSNTTREAIFSNMILTTAEHNELRLRPLVLNCRKPRSGWEFVRKLPVLELPKFMATEKHDWAPRKYERCLAVVERPYGDAPSSTHHQHPSEVAVGIEWRPEVPITLREAWSQPGEGRPVAEVLRITHAVDLLGNDSGDWSRFVGLDSSWRYLNENRAPLTALVATGLKDKLALGPMLLSSDVKADTLAIYLDTVKRLVEEHAAILVRSAFFERSRSRPSVPSTICMRTSEARENGPNLPGSSPRLPNLLQNAEFILENQWQPPNFMIDKCRTELNALTLYCSHDFEFLMIVVFCIYVTIGKEKHNLNFHIRLCQFHVVQAIIRWSSDRNDGERGNTVKPSRIARKTLINILYEFRSIIQRFRFIRTEHETDAEATARRSAEFEEKKRAFFEKSDAWIDKEFRSRRKPAANKSDVTKKSELGCNSREEEQLQAKKDNFRAYLNVNWFFFWLTHFHNSEETYTDDGLPLGASRETINTNNVTERAFKTIQQEHLHGRANKRIDNLVVVLLDNALVYDIWKDVSDAKPDHVLRDTLANSMDIWELGQFRPTEKEGQWVLSLRSMDSSITLDTRAPYYPCRAFKQTGNKCAHLWACDLLVHNGDYHTAMSASEIFDHPRSGFTSLQSDNWCGISLADRIMAAAAAAKAMSDMRDGTKSSKLHDASVEALVDKVLDSKMPSALEDDNEPDEPLSEDELDERDELDSDVEDEDQRAADIADVAEFQPNCSTVKGRSARNRPLQPHRSKKTAKPKLSKSKSNSGVTLEHSGRVDGKATAAIRLLIRDKLNPDQLRPKTSKHTIFENGTTQFGKTRGRPRETKFSNSLSSTKDHAAAKRMAAIPEVIDIEELSDDERPPCQLAPLQEGRLPLDIYDTVQPEERRSNVSAVKDIIKRIPNDVQKVDWDVFLDIHAGDHAPGLNLSSLREMANANLWLRASHIDAFSSAINRFQGQLPFNGRSEEAHDLEPTCYAFYLEGGKCAKGIGGTRPTERQQGVSSDGSSRAYLSIIIDRRPASLFALPLYQIILSRTPVLLFPTHDTNHWILVEARLSDCTFRVCDSLFGRENMRKEANESLDSIITFLETRAEGPIERITGGIDRPTVPYRNWKRLITKAAKAGDQPQPDRYPQQTDGNACGAFVCRAMETLVCAAVAKMEPDWSWGPQVEPGRFYSELRDYMFDVTLHSRLRCDMSSSWFSGSPESPTVSCATRDPDNAMDSRKPHGNTQPGDHVGDSDDAEEVSQHHISTPVSTRSVTFEGSRLARNVSSSADTVIIQHPQPGGLSHVGSVQGNNMSTARTRLASDQSDSPLNRPTLAFPSFSPVFATRDIEHLPKKCKHSAVPQGSSPSAVVTPSKRRHSEAESVTPSSSRRKACSQCRDRKLKCDLGHPCSNCTKKRRGKASQVFTCEYV</sequence>
<accession>A0A2X0NB41</accession>
<feature type="compositionally biased region" description="Polar residues" evidence="4">
    <location>
        <begin position="1374"/>
        <end position="1387"/>
    </location>
</feature>
<dbReference type="PROSITE" id="PS50600">
    <property type="entry name" value="ULP_PROTEASE"/>
    <property type="match status" value="1"/>
</dbReference>
<evidence type="ECO:0000313" key="7">
    <source>
        <dbReference type="EMBL" id="SGZ30761.1"/>
    </source>
</evidence>
<feature type="region of interest" description="Disordered" evidence="4">
    <location>
        <begin position="813"/>
        <end position="846"/>
    </location>
</feature>
<dbReference type="GO" id="GO:0000981">
    <property type="term" value="F:DNA-binding transcription factor activity, RNA polymerase II-specific"/>
    <property type="evidence" value="ECO:0007669"/>
    <property type="project" value="InterPro"/>
</dbReference>
<proteinExistence type="inferred from homology"/>
<comment type="similarity">
    <text evidence="1">Belongs to the peptidase C48 family.</text>
</comment>
<feature type="compositionally biased region" description="Low complexity" evidence="4">
    <location>
        <begin position="62"/>
        <end position="74"/>
    </location>
</feature>
<dbReference type="Gene3D" id="3.40.395.10">
    <property type="entry name" value="Adenoviral Proteinase, Chain A"/>
    <property type="match status" value="1"/>
</dbReference>
<dbReference type="SUPFAM" id="SSF54001">
    <property type="entry name" value="Cysteine proteinases"/>
    <property type="match status" value="1"/>
</dbReference>
<keyword evidence="3" id="KW-0378">Hydrolase</keyword>
<dbReference type="Gene3D" id="4.10.240.10">
    <property type="entry name" value="Zn(2)-C6 fungal-type DNA-binding domain"/>
    <property type="match status" value="1"/>
</dbReference>
<evidence type="ECO:0000256" key="4">
    <source>
        <dbReference type="SAM" id="MobiDB-lite"/>
    </source>
</evidence>
<feature type="region of interest" description="Disordered" evidence="4">
    <location>
        <begin position="858"/>
        <end position="905"/>
    </location>
</feature>
<feature type="compositionally biased region" description="Acidic residues" evidence="4">
    <location>
        <begin position="87"/>
        <end position="102"/>
    </location>
</feature>
<name>A0A2X0NB41_9BASI</name>
<dbReference type="GO" id="GO:0008270">
    <property type="term" value="F:zinc ion binding"/>
    <property type="evidence" value="ECO:0007669"/>
    <property type="project" value="InterPro"/>
</dbReference>
<feature type="region of interest" description="Disordered" evidence="4">
    <location>
        <begin position="1465"/>
        <end position="1502"/>
    </location>
</feature>
<protein>
    <submittedName>
        <fullName evidence="7">BQ5605_C049g12456 protein</fullName>
    </submittedName>
</protein>
<dbReference type="SUPFAM" id="SSF57701">
    <property type="entry name" value="Zn2/Cys6 DNA-binding domain"/>
    <property type="match status" value="1"/>
</dbReference>
<feature type="compositionally biased region" description="Acidic residues" evidence="4">
    <location>
        <begin position="817"/>
        <end position="846"/>
    </location>
</feature>
<dbReference type="GO" id="GO:0008234">
    <property type="term" value="F:cysteine-type peptidase activity"/>
    <property type="evidence" value="ECO:0007669"/>
    <property type="project" value="InterPro"/>
</dbReference>
<keyword evidence="2" id="KW-0645">Protease</keyword>
<feature type="region of interest" description="Disordered" evidence="4">
    <location>
        <begin position="924"/>
        <end position="963"/>
    </location>
</feature>
<gene>
    <name evidence="7" type="primary">BQ5605_C049g12456</name>
    <name evidence="7" type="ORF">BQ5605_C049G12456</name>
</gene>
<evidence type="ECO:0000259" key="6">
    <source>
        <dbReference type="PROSITE" id="PS50600"/>
    </source>
</evidence>
<dbReference type="PROSITE" id="PS50048">
    <property type="entry name" value="ZN2_CY6_FUNGAL_2"/>
    <property type="match status" value="1"/>
</dbReference>